<evidence type="ECO:0000313" key="3">
    <source>
        <dbReference type="Proteomes" id="UP000701853"/>
    </source>
</evidence>
<feature type="compositionally biased region" description="Basic and acidic residues" evidence="1">
    <location>
        <begin position="523"/>
        <end position="533"/>
    </location>
</feature>
<keyword evidence="3" id="KW-1185">Reference proteome</keyword>
<proteinExistence type="predicted"/>
<organism evidence="2 3">
    <name type="scientific">Gossypium anomalum</name>
    <dbReference type="NCBI Taxonomy" id="47600"/>
    <lineage>
        <taxon>Eukaryota</taxon>
        <taxon>Viridiplantae</taxon>
        <taxon>Streptophyta</taxon>
        <taxon>Embryophyta</taxon>
        <taxon>Tracheophyta</taxon>
        <taxon>Spermatophyta</taxon>
        <taxon>Magnoliopsida</taxon>
        <taxon>eudicotyledons</taxon>
        <taxon>Gunneridae</taxon>
        <taxon>Pentapetalae</taxon>
        <taxon>rosids</taxon>
        <taxon>malvids</taxon>
        <taxon>Malvales</taxon>
        <taxon>Malvaceae</taxon>
        <taxon>Malvoideae</taxon>
        <taxon>Gossypium</taxon>
    </lineage>
</organism>
<sequence length="539" mass="60836">MVVVDASANSALLSKSSNEAYKIIERIASNNYQWPTNRAASGRRVAGIHEVDALTSLASQVSSITSMLKNLTTNGSNSFVAQPPHQFESIACVYCGEGHLFKECPSNPESAYYMGAETNNNYAQPRLTQPPSFSQQAQKPAQAESSNSLENLLKAYMAKNDATLRNLENQVGQLATELRNRPQGALLSDTENPRNSRKEHFKALTLKSEKAVEPNTIEAEKEPAMLKTQRKFSRVLKFQFYKNQNLQNLTRLQKQKQEIQFKKFLDVLKQLHINIPLVEALEQMPNYVKFMKDILSKKQRLGEFETVALMKQCRAYLQEKLPPKSKDLGCFTIPCKIGAMDCGKALCDLGASINLMPMPIFRKLGIGEVRPTTVTLQLADRSLAHIEGKIEDILVRVDKFIFPAYFVILDFEADKEVPIILGRPFLATGRTLIDVQKGELTMRVQDDQVTFNVFKSMRFTDAIDDCSLVFDLEDLIMEKELNSVEDPLERILTSDPPNDEEEDEYLALLKANQRGFNPQSHLESLELEKRDYAQPKASI</sequence>
<feature type="region of interest" description="Disordered" evidence="1">
    <location>
        <begin position="520"/>
        <end position="539"/>
    </location>
</feature>
<dbReference type="CDD" id="cd00303">
    <property type="entry name" value="retropepsin_like"/>
    <property type="match status" value="1"/>
</dbReference>
<comment type="caution">
    <text evidence="2">The sequence shown here is derived from an EMBL/GenBank/DDBJ whole genome shotgun (WGS) entry which is preliminary data.</text>
</comment>
<reference evidence="2 3" key="1">
    <citation type="journal article" date="2021" name="bioRxiv">
        <title>The Gossypium anomalum genome as a resource for cotton improvement and evolutionary analysis of hybrid incompatibility.</title>
        <authorList>
            <person name="Grover C.E."/>
            <person name="Yuan D."/>
            <person name="Arick M.A."/>
            <person name="Miller E.R."/>
            <person name="Hu G."/>
            <person name="Peterson D.G."/>
            <person name="Wendel J.F."/>
            <person name="Udall J.A."/>
        </authorList>
    </citation>
    <scope>NUCLEOTIDE SEQUENCE [LARGE SCALE GENOMIC DNA]</scope>
    <source>
        <strain evidence="2">JFW-Udall</strain>
        <tissue evidence="2">Leaf</tissue>
    </source>
</reference>
<feature type="region of interest" description="Disordered" evidence="1">
    <location>
        <begin position="122"/>
        <end position="146"/>
    </location>
</feature>
<dbReference type="OrthoDB" id="1937287at2759"/>
<evidence type="ECO:0008006" key="4">
    <source>
        <dbReference type="Google" id="ProtNLM"/>
    </source>
</evidence>
<dbReference type="EMBL" id="JAHUZN010000008">
    <property type="protein sequence ID" value="KAG8485852.1"/>
    <property type="molecule type" value="Genomic_DNA"/>
</dbReference>
<dbReference type="Proteomes" id="UP000701853">
    <property type="component" value="Chromosome 8"/>
</dbReference>
<evidence type="ECO:0000256" key="1">
    <source>
        <dbReference type="SAM" id="MobiDB-lite"/>
    </source>
</evidence>
<protein>
    <recommendedName>
        <fullName evidence="4">Aspartic peptidase DDI1-type domain-containing protein</fullName>
    </recommendedName>
</protein>
<dbReference type="PANTHER" id="PTHR33067">
    <property type="entry name" value="RNA-DIRECTED DNA POLYMERASE-RELATED"/>
    <property type="match status" value="1"/>
</dbReference>
<dbReference type="PANTHER" id="PTHR33067:SF39">
    <property type="entry name" value="TRANSCRIPTION FACTOR INTERACTOR AND REGULATOR CCHC(ZN) FAMILY"/>
    <property type="match status" value="1"/>
</dbReference>
<accession>A0A8J5YNH4</accession>
<dbReference type="InterPro" id="IPR021109">
    <property type="entry name" value="Peptidase_aspartic_dom_sf"/>
</dbReference>
<dbReference type="AlphaFoldDB" id="A0A8J5YNH4"/>
<name>A0A8J5YNH4_9ROSI</name>
<dbReference type="Gene3D" id="2.40.70.10">
    <property type="entry name" value="Acid Proteases"/>
    <property type="match status" value="1"/>
</dbReference>
<evidence type="ECO:0000313" key="2">
    <source>
        <dbReference type="EMBL" id="KAG8485852.1"/>
    </source>
</evidence>
<gene>
    <name evidence="2" type="ORF">CXB51_019166</name>
</gene>